<keyword evidence="3" id="KW-1185">Reference proteome</keyword>
<feature type="region of interest" description="Disordered" evidence="1">
    <location>
        <begin position="1"/>
        <end position="215"/>
    </location>
</feature>
<feature type="region of interest" description="Disordered" evidence="1">
    <location>
        <begin position="374"/>
        <end position="402"/>
    </location>
</feature>
<feature type="compositionally biased region" description="Basic and acidic residues" evidence="1">
    <location>
        <begin position="259"/>
        <end position="283"/>
    </location>
</feature>
<feature type="compositionally biased region" description="Pro residues" evidence="1">
    <location>
        <begin position="10"/>
        <end position="19"/>
    </location>
</feature>
<evidence type="ECO:0000313" key="2">
    <source>
        <dbReference type="EMBL" id="RDX48024.1"/>
    </source>
</evidence>
<gene>
    <name evidence="2" type="ORF">OH76DRAFT_693299</name>
</gene>
<name>A0A371D647_9APHY</name>
<accession>A0A371D647</accession>
<feature type="compositionally biased region" description="Polar residues" evidence="1">
    <location>
        <begin position="338"/>
        <end position="351"/>
    </location>
</feature>
<organism evidence="2 3">
    <name type="scientific">Lentinus brumalis</name>
    <dbReference type="NCBI Taxonomy" id="2498619"/>
    <lineage>
        <taxon>Eukaryota</taxon>
        <taxon>Fungi</taxon>
        <taxon>Dikarya</taxon>
        <taxon>Basidiomycota</taxon>
        <taxon>Agaricomycotina</taxon>
        <taxon>Agaricomycetes</taxon>
        <taxon>Polyporales</taxon>
        <taxon>Polyporaceae</taxon>
        <taxon>Lentinus</taxon>
    </lineage>
</organism>
<sequence>MFGDVQRMPPQLPPLPPQPSLATPSNWKLHYPPEDISLPPSSWSAPTPSHPVRRSKSTNTSPPRRLPESSDQVAGDSANRAGPSAVPFPPTSKPRSHSHSRSHSRVPLPVVPSASSSELMIISPPIRTHSRNISTGVVKPPTARPSSADKDKEKDASRVPPRVLKQLPPPPPPLPLVDRVPTRDQSLTAGVLKPTTSIPSPALSTPAGPPVILSAPPRPTIKRYISSPHVKALAEIPPPIPFPSPSPSSIHTPRSAPVRRPDQETEREWERVRLRRMNSERRPVLIALNPDEPFLHMDAESPPPSRAPVRAPTPPRPRAASSTTRPPQPSQPSPLSRAHNTPSSWKPQESMPSRAVMAPAPIRGRGVEVAVSLRTSPGTDARTVTVTPAPPPKVQKTSEPPTRKWVLERKGKRLTQDSMVVAQQLRMLR</sequence>
<feature type="compositionally biased region" description="Pro residues" evidence="1">
    <location>
        <begin position="301"/>
        <end position="317"/>
    </location>
</feature>
<feature type="compositionally biased region" description="Pro residues" evidence="1">
    <location>
        <begin position="236"/>
        <end position="246"/>
    </location>
</feature>
<feature type="compositionally biased region" description="Basic residues" evidence="1">
    <location>
        <begin position="94"/>
        <end position="104"/>
    </location>
</feature>
<proteinExistence type="predicted"/>
<feature type="compositionally biased region" description="Basic and acidic residues" evidence="1">
    <location>
        <begin position="147"/>
        <end position="157"/>
    </location>
</feature>
<reference evidence="2 3" key="1">
    <citation type="journal article" date="2018" name="Biotechnol. Biofuels">
        <title>Integrative visual omics of the white-rot fungus Polyporus brumalis exposes the biotechnological potential of its oxidative enzymes for delignifying raw plant biomass.</title>
        <authorList>
            <person name="Miyauchi S."/>
            <person name="Rancon A."/>
            <person name="Drula E."/>
            <person name="Hage H."/>
            <person name="Chaduli D."/>
            <person name="Favel A."/>
            <person name="Grisel S."/>
            <person name="Henrissat B."/>
            <person name="Herpoel-Gimbert I."/>
            <person name="Ruiz-Duenas F.J."/>
            <person name="Chevret D."/>
            <person name="Hainaut M."/>
            <person name="Lin J."/>
            <person name="Wang M."/>
            <person name="Pangilinan J."/>
            <person name="Lipzen A."/>
            <person name="Lesage-Meessen L."/>
            <person name="Navarro D."/>
            <person name="Riley R."/>
            <person name="Grigoriev I.V."/>
            <person name="Zhou S."/>
            <person name="Raouche S."/>
            <person name="Rosso M.N."/>
        </authorList>
    </citation>
    <scope>NUCLEOTIDE SEQUENCE [LARGE SCALE GENOMIC DNA]</scope>
    <source>
        <strain evidence="2 3">BRFM 1820</strain>
    </source>
</reference>
<feature type="compositionally biased region" description="Polar residues" evidence="1">
    <location>
        <begin position="184"/>
        <end position="203"/>
    </location>
</feature>
<feature type="compositionally biased region" description="Low complexity" evidence="1">
    <location>
        <begin position="105"/>
        <end position="117"/>
    </location>
</feature>
<dbReference type="AlphaFoldDB" id="A0A371D647"/>
<dbReference type="EMBL" id="KZ857414">
    <property type="protein sequence ID" value="RDX48024.1"/>
    <property type="molecule type" value="Genomic_DNA"/>
</dbReference>
<protein>
    <submittedName>
        <fullName evidence="2">Uncharacterized protein</fullName>
    </submittedName>
</protein>
<dbReference type="Proteomes" id="UP000256964">
    <property type="component" value="Unassembled WGS sequence"/>
</dbReference>
<evidence type="ECO:0000256" key="1">
    <source>
        <dbReference type="SAM" id="MobiDB-lite"/>
    </source>
</evidence>
<feature type="region of interest" description="Disordered" evidence="1">
    <location>
        <begin position="236"/>
        <end position="361"/>
    </location>
</feature>
<evidence type="ECO:0000313" key="3">
    <source>
        <dbReference type="Proteomes" id="UP000256964"/>
    </source>
</evidence>
<dbReference type="OrthoDB" id="2755612at2759"/>